<feature type="compositionally biased region" description="Basic residues" evidence="1">
    <location>
        <begin position="143"/>
        <end position="162"/>
    </location>
</feature>
<evidence type="ECO:0000313" key="3">
    <source>
        <dbReference type="EMBL" id="SVB00930.1"/>
    </source>
</evidence>
<reference evidence="3" key="1">
    <citation type="submission" date="2018-05" db="EMBL/GenBank/DDBJ databases">
        <authorList>
            <person name="Lanie J.A."/>
            <person name="Ng W.-L."/>
            <person name="Kazmierczak K.M."/>
            <person name="Andrzejewski T.M."/>
            <person name="Davidsen T.M."/>
            <person name="Wayne K.J."/>
            <person name="Tettelin H."/>
            <person name="Glass J.I."/>
            <person name="Rusch D."/>
            <person name="Podicherti R."/>
            <person name="Tsui H.-C.T."/>
            <person name="Winkler M.E."/>
        </authorList>
    </citation>
    <scope>NUCLEOTIDE SEQUENCE</scope>
</reference>
<protein>
    <recommendedName>
        <fullName evidence="2">SHOCT domain-containing protein</fullName>
    </recommendedName>
</protein>
<gene>
    <name evidence="3" type="ORF">METZ01_LOCUS153784</name>
</gene>
<dbReference type="InterPro" id="IPR018649">
    <property type="entry name" value="SHOCT"/>
</dbReference>
<dbReference type="Pfam" id="PF09851">
    <property type="entry name" value="SHOCT"/>
    <property type="match status" value="1"/>
</dbReference>
<sequence length="238" mass="24863">MQQELDCEFMKNCGTCGTPVADTVEKCFKCGSPITNVGGDGAELMQKFGRGGTVHRVASGLDKRNKVQRKKSAHTPAGKKRKTAKGANASAEAQQLAQVAGGSEGDMAARILRELIDEGAIGSEKRRSAEQLVGELGGSLPPPRKKAVINKRPRRVTRKRGKVTAGGDAVGTSVKPETAAVSGDEADFTDAISSASQEGAASPGPEAKLARLKELGELHESGIITAAEFQSLKKQIIG</sequence>
<accession>A0A382AH86</accession>
<proteinExistence type="predicted"/>
<feature type="compositionally biased region" description="Basic residues" evidence="1">
    <location>
        <begin position="66"/>
        <end position="84"/>
    </location>
</feature>
<name>A0A382AH86_9ZZZZ</name>
<feature type="region of interest" description="Disordered" evidence="1">
    <location>
        <begin position="133"/>
        <end position="205"/>
    </location>
</feature>
<dbReference type="EMBL" id="UINC01025407">
    <property type="protein sequence ID" value="SVB00930.1"/>
    <property type="molecule type" value="Genomic_DNA"/>
</dbReference>
<dbReference type="AlphaFoldDB" id="A0A382AH86"/>
<evidence type="ECO:0000256" key="1">
    <source>
        <dbReference type="SAM" id="MobiDB-lite"/>
    </source>
</evidence>
<feature type="domain" description="SHOCT" evidence="2">
    <location>
        <begin position="211"/>
        <end position="236"/>
    </location>
</feature>
<organism evidence="3">
    <name type="scientific">marine metagenome</name>
    <dbReference type="NCBI Taxonomy" id="408172"/>
    <lineage>
        <taxon>unclassified sequences</taxon>
        <taxon>metagenomes</taxon>
        <taxon>ecological metagenomes</taxon>
    </lineage>
</organism>
<evidence type="ECO:0000259" key="2">
    <source>
        <dbReference type="Pfam" id="PF09851"/>
    </source>
</evidence>
<feature type="region of interest" description="Disordered" evidence="1">
    <location>
        <begin position="63"/>
        <end position="90"/>
    </location>
</feature>